<organism evidence="1">
    <name type="scientific">hydrothermal vent metagenome</name>
    <dbReference type="NCBI Taxonomy" id="652676"/>
    <lineage>
        <taxon>unclassified sequences</taxon>
        <taxon>metagenomes</taxon>
        <taxon>ecological metagenomes</taxon>
    </lineage>
</organism>
<sequence>MPNKAVQKKTIQMAVFGMDSKSLKTLDFAMEKMGKGLATFVGESESEAAIFNFDNPDVPSRLDEYHHSYPENGIIILSVKNPERSDCVFLKKPFDMNALLGSIRQMQKLKLQSIGRKNSQHMSKVGVSSVALEKKSKNKLAPITPVVDFQAEKNKDRKYCGMAGDIDLTDIESRSEIYYQPEESLQSKLQDATLLAKQKSRVVIVAIKFENDLETITLLPRINKVIMALDGKKLSYLCTVPLYCLEIKVFLQNVEKSRELEDLATKRQGNESVDALLWNIALWTSRGRIPAGTNLNTSISLKHWPNFTRLHVTPGVFSIAALLHDKPMSLTLLIKILSIPQRYVFAFYSAAQALDLIEMDDSNMLAEKRLINQAHPHRRLFGLIMQKIKRVG</sequence>
<name>A0A3B1AWT2_9ZZZZ</name>
<dbReference type="EMBL" id="UOFY01000027">
    <property type="protein sequence ID" value="VAX08212.1"/>
    <property type="molecule type" value="Genomic_DNA"/>
</dbReference>
<accession>A0A3B1AWT2</accession>
<gene>
    <name evidence="1" type="ORF">MNBD_GAMMA25-473</name>
</gene>
<protein>
    <submittedName>
        <fullName evidence="1">Uncharacterized protein</fullName>
    </submittedName>
</protein>
<evidence type="ECO:0000313" key="1">
    <source>
        <dbReference type="EMBL" id="VAX08212.1"/>
    </source>
</evidence>
<dbReference type="AlphaFoldDB" id="A0A3B1AWT2"/>
<reference evidence="1" key="1">
    <citation type="submission" date="2018-06" db="EMBL/GenBank/DDBJ databases">
        <authorList>
            <person name="Zhirakovskaya E."/>
        </authorList>
    </citation>
    <scope>NUCLEOTIDE SEQUENCE</scope>
</reference>
<proteinExistence type="predicted"/>